<comment type="caution">
    <text evidence="2">The sequence shown here is derived from an EMBL/GenBank/DDBJ whole genome shotgun (WGS) entry which is preliminary data.</text>
</comment>
<accession>A0A660CCQ0</accession>
<dbReference type="GO" id="GO:0005886">
    <property type="term" value="C:plasma membrane"/>
    <property type="evidence" value="ECO:0007669"/>
    <property type="project" value="TreeGrafter"/>
</dbReference>
<evidence type="ECO:0000259" key="1">
    <source>
        <dbReference type="Pfam" id="PF02698"/>
    </source>
</evidence>
<dbReference type="InterPro" id="IPR003848">
    <property type="entry name" value="DUF218"/>
</dbReference>
<sequence>MGVTRWIRRAVAGVVLIAVVLVAGTALRVWHVARADERQPADAIVVLGAAQYNGTPSKVFAYRLAQAKELYDEGVAPRIVTTGGRAQGDAYSEAEAGTGWLTENGVPDSDTVTVPEGNDTLLSLEAVAREADRQGWESAVIVSDPWHSLRARTMLEDAGVESWTSPTHSGPIVQTRGTQAWYITRETAALLYYHLLGADSVRS</sequence>
<dbReference type="Gene3D" id="3.40.50.620">
    <property type="entry name" value="HUPs"/>
    <property type="match status" value="1"/>
</dbReference>
<dbReference type="CDD" id="cd06259">
    <property type="entry name" value="YdcF-like"/>
    <property type="match status" value="1"/>
</dbReference>
<evidence type="ECO:0000313" key="2">
    <source>
        <dbReference type="EMBL" id="TWH19697.1"/>
    </source>
</evidence>
<dbReference type="InterPro" id="IPR014729">
    <property type="entry name" value="Rossmann-like_a/b/a_fold"/>
</dbReference>
<dbReference type="PANTHER" id="PTHR30336:SF20">
    <property type="entry name" value="DUF218 DOMAIN-CONTAINING PROTEIN"/>
    <property type="match status" value="1"/>
</dbReference>
<dbReference type="EMBL" id="VLJV01000001">
    <property type="protein sequence ID" value="TWH19697.1"/>
    <property type="molecule type" value="Genomic_DNA"/>
</dbReference>
<dbReference type="Pfam" id="PF02698">
    <property type="entry name" value="DUF218"/>
    <property type="match status" value="1"/>
</dbReference>
<dbReference type="InterPro" id="IPR051599">
    <property type="entry name" value="Cell_Envelope_Assoc"/>
</dbReference>
<feature type="domain" description="DUF218" evidence="1">
    <location>
        <begin position="42"/>
        <end position="187"/>
    </location>
</feature>
<dbReference type="Proteomes" id="UP000317303">
    <property type="component" value="Unassembled WGS sequence"/>
</dbReference>
<dbReference type="AlphaFoldDB" id="A0A660CCQ0"/>
<dbReference type="PANTHER" id="PTHR30336">
    <property type="entry name" value="INNER MEMBRANE PROTEIN, PROBABLE PERMEASE"/>
    <property type="match status" value="1"/>
</dbReference>
<evidence type="ECO:0000313" key="3">
    <source>
        <dbReference type="Proteomes" id="UP000317303"/>
    </source>
</evidence>
<organism evidence="2 3">
    <name type="scientific">Prauserella rugosa</name>
    <dbReference type="NCBI Taxonomy" id="43354"/>
    <lineage>
        <taxon>Bacteria</taxon>
        <taxon>Bacillati</taxon>
        <taxon>Actinomycetota</taxon>
        <taxon>Actinomycetes</taxon>
        <taxon>Pseudonocardiales</taxon>
        <taxon>Pseudonocardiaceae</taxon>
        <taxon>Prauserella</taxon>
    </lineage>
</organism>
<proteinExistence type="predicted"/>
<gene>
    <name evidence="2" type="ORF">JD82_01526</name>
</gene>
<keyword evidence="3" id="KW-1185">Reference proteome</keyword>
<reference evidence="2 3" key="1">
    <citation type="submission" date="2019-07" db="EMBL/GenBank/DDBJ databases">
        <title>R&amp;d 2014.</title>
        <authorList>
            <person name="Klenk H.-P."/>
        </authorList>
    </citation>
    <scope>NUCLEOTIDE SEQUENCE [LARGE SCALE GENOMIC DNA]</scope>
    <source>
        <strain evidence="2 3">DSM 43194</strain>
    </source>
</reference>
<name>A0A660CCQ0_9PSEU</name>
<protein>
    <submittedName>
        <fullName evidence="2">Uncharacterized SAM-binding protein YcdF (DUF218 family)</fullName>
    </submittedName>
</protein>